<dbReference type="InterPro" id="IPR012871">
    <property type="entry name" value="DUF1668_ORYSA"/>
</dbReference>
<dbReference type="AlphaFoldDB" id="A0A2N9IBF4"/>
<proteinExistence type="predicted"/>
<dbReference type="PANTHER" id="PTHR24414">
    <property type="entry name" value="F-BOX/KELCH-REPEAT PROTEIN SKIP4"/>
    <property type="match status" value="1"/>
</dbReference>
<name>A0A2N9IBF4_FAGSY</name>
<sequence length="460" mass="52477">MERRGLEGILLQSSHLIPGRHIVHRNVGSRVRSMGYYLSDQSRSYDLFHQSEAESRASPSAAKANKLLLFFWHGSSTVMYSFFEIEVPNPLPPPQNKAAQDAQIKKPTPLFPILQLQTGEFPNLMSCVQLGSKLYLFGGEFNINDPFMDKHVKNKLKKEKERDCYPRDVYIFDLNTHNTADKSLDELLVHGTPMNSGKPSPHAFVADEKIYVVGSRPWIGLDHEIFHYFEVYDPVIDKWNILPNPPATNLTSWIRHAVVGSKVLLVAVQRGRACLYCFDLHANQWTKCPGLPFQLDNFYPSTDFVEDTLYGCDNNTIAALAPLAKEEEVEVEEEEGQYYEEEEEEGEEKEEVQHADAGWLKYHRIHLVSGEMGMDAIFNVPLQSHCSYSMLHLGNRQFCYALKETYKEDSTRLFQAKFLHSAHYVVDSPVSTMGFIEGCFSPGWLVVGIRVRRFCGKGLE</sequence>
<dbReference type="Pfam" id="PF07893">
    <property type="entry name" value="DUF1668"/>
    <property type="match status" value="1"/>
</dbReference>
<evidence type="ECO:0000313" key="1">
    <source>
        <dbReference type="EMBL" id="SPD23236.1"/>
    </source>
</evidence>
<gene>
    <name evidence="1" type="ORF">FSB_LOCUS51118</name>
</gene>
<accession>A0A2N9IBF4</accession>
<reference evidence="1" key="1">
    <citation type="submission" date="2018-02" db="EMBL/GenBank/DDBJ databases">
        <authorList>
            <person name="Cohen D.B."/>
            <person name="Kent A.D."/>
        </authorList>
    </citation>
    <scope>NUCLEOTIDE SEQUENCE</scope>
</reference>
<dbReference type="EMBL" id="OIVN01005591">
    <property type="protein sequence ID" value="SPD23236.1"/>
    <property type="molecule type" value="Genomic_DNA"/>
</dbReference>
<protein>
    <submittedName>
        <fullName evidence="1">Uncharacterized protein</fullName>
    </submittedName>
</protein>
<dbReference type="SUPFAM" id="SSF117281">
    <property type="entry name" value="Kelch motif"/>
    <property type="match status" value="1"/>
</dbReference>
<dbReference type="InterPro" id="IPR050354">
    <property type="entry name" value="F-box/kelch-repeat_ARATH"/>
</dbReference>
<dbReference type="PANTHER" id="PTHR24414:SF199">
    <property type="entry name" value="F-BOX_KELCH-REPEAT PROTEIN SKIP6-LIKE"/>
    <property type="match status" value="1"/>
</dbReference>
<dbReference type="InterPro" id="IPR015915">
    <property type="entry name" value="Kelch-typ_b-propeller"/>
</dbReference>
<dbReference type="Gene3D" id="2.120.10.80">
    <property type="entry name" value="Kelch-type beta propeller"/>
    <property type="match status" value="1"/>
</dbReference>
<organism evidence="1">
    <name type="scientific">Fagus sylvatica</name>
    <name type="common">Beechnut</name>
    <dbReference type="NCBI Taxonomy" id="28930"/>
    <lineage>
        <taxon>Eukaryota</taxon>
        <taxon>Viridiplantae</taxon>
        <taxon>Streptophyta</taxon>
        <taxon>Embryophyta</taxon>
        <taxon>Tracheophyta</taxon>
        <taxon>Spermatophyta</taxon>
        <taxon>Magnoliopsida</taxon>
        <taxon>eudicotyledons</taxon>
        <taxon>Gunneridae</taxon>
        <taxon>Pentapetalae</taxon>
        <taxon>rosids</taxon>
        <taxon>fabids</taxon>
        <taxon>Fagales</taxon>
        <taxon>Fagaceae</taxon>
        <taxon>Fagus</taxon>
    </lineage>
</organism>